<evidence type="ECO:0000256" key="5">
    <source>
        <dbReference type="ARBA" id="ARBA00023163"/>
    </source>
</evidence>
<keyword evidence="5 6" id="KW-0804">Transcription</keyword>
<reference evidence="9 10" key="1">
    <citation type="submission" date="2016-10" db="EMBL/GenBank/DDBJ databases">
        <authorList>
            <person name="de Groot N.N."/>
        </authorList>
    </citation>
    <scope>NUCLEOTIDE SEQUENCE [LARGE SCALE GENOMIC DNA]</scope>
    <source>
        <strain evidence="9 10">DSM 45610</strain>
    </source>
</reference>
<evidence type="ECO:0000259" key="8">
    <source>
        <dbReference type="PROSITE" id="PS51913"/>
    </source>
</evidence>
<evidence type="ECO:0000313" key="9">
    <source>
        <dbReference type="EMBL" id="SDW39912.1"/>
    </source>
</evidence>
<comment type="function">
    <text evidence="6">Participates in both the initiation and recycling phases of transcription. In the presence of the delta subunit, RNAP displays an increased specificity of transcription, a decreased affinity for nucleic acids, and an increased efficiency of RNA synthesis because of enhanced recycling.</text>
</comment>
<evidence type="ECO:0000256" key="1">
    <source>
        <dbReference type="ARBA" id="ARBA00009828"/>
    </source>
</evidence>
<keyword evidence="10" id="KW-1185">Reference proteome</keyword>
<dbReference type="GO" id="GO:0003899">
    <property type="term" value="F:DNA-directed RNA polymerase activity"/>
    <property type="evidence" value="ECO:0007669"/>
    <property type="project" value="UniProtKB-UniRule"/>
</dbReference>
<evidence type="ECO:0000256" key="2">
    <source>
        <dbReference type="ARBA" id="ARBA00022478"/>
    </source>
</evidence>
<dbReference type="Gene3D" id="1.10.10.1250">
    <property type="entry name" value="RNA polymerase, subunit delta, N-terminal domain"/>
    <property type="match status" value="1"/>
</dbReference>
<dbReference type="InterPro" id="IPR007759">
    <property type="entry name" value="Asxl_HARE-HTH"/>
</dbReference>
<evidence type="ECO:0000313" key="10">
    <source>
        <dbReference type="Proteomes" id="UP000198534"/>
    </source>
</evidence>
<dbReference type="OrthoDB" id="401223at2"/>
<feature type="domain" description="HTH HARE-type" evidence="8">
    <location>
        <begin position="17"/>
        <end position="84"/>
    </location>
</feature>
<protein>
    <recommendedName>
        <fullName evidence="6">Probable DNA-directed RNA polymerase subunit delta</fullName>
    </recommendedName>
    <alternativeName>
        <fullName evidence="6">RNAP delta factor</fullName>
    </alternativeName>
</protein>
<dbReference type="Proteomes" id="UP000198534">
    <property type="component" value="Unassembled WGS sequence"/>
</dbReference>
<evidence type="ECO:0000256" key="7">
    <source>
        <dbReference type="SAM" id="MobiDB-lite"/>
    </source>
</evidence>
<evidence type="ECO:0000256" key="4">
    <source>
        <dbReference type="ARBA" id="ARBA00022695"/>
    </source>
</evidence>
<keyword evidence="3 6" id="KW-0808">Transferase</keyword>
<comment type="subunit">
    <text evidence="6">RNAP is composed of a core of 2 alpha, a beta and a beta' subunits. The core is associated with a delta subunit and one of several sigma factors.</text>
</comment>
<dbReference type="GO" id="GO:0006351">
    <property type="term" value="P:DNA-templated transcription"/>
    <property type="evidence" value="ECO:0007669"/>
    <property type="project" value="InterPro"/>
</dbReference>
<dbReference type="RefSeq" id="WP_091736441.1">
    <property type="nucleotide sequence ID" value="NZ_FNNQ01000003.1"/>
</dbReference>
<dbReference type="NCBIfam" id="TIGR04567">
    <property type="entry name" value="RNAP_delt_lowGC"/>
    <property type="match status" value="1"/>
</dbReference>
<feature type="region of interest" description="Disordered" evidence="7">
    <location>
        <begin position="99"/>
        <end position="159"/>
    </location>
</feature>
<dbReference type="AlphaFoldDB" id="A0A1H2T7P9"/>
<keyword evidence="2 6" id="KW-0240">DNA-directed RNA polymerase</keyword>
<dbReference type="Pfam" id="PF05066">
    <property type="entry name" value="HARE-HTH"/>
    <property type="match status" value="1"/>
</dbReference>
<dbReference type="EMBL" id="FNNQ01000003">
    <property type="protein sequence ID" value="SDW39912.1"/>
    <property type="molecule type" value="Genomic_DNA"/>
</dbReference>
<organism evidence="9 10">
    <name type="scientific">Marininema mesophilum</name>
    <dbReference type="NCBI Taxonomy" id="1048340"/>
    <lineage>
        <taxon>Bacteria</taxon>
        <taxon>Bacillati</taxon>
        <taxon>Bacillota</taxon>
        <taxon>Bacilli</taxon>
        <taxon>Bacillales</taxon>
        <taxon>Thermoactinomycetaceae</taxon>
        <taxon>Marininema</taxon>
    </lineage>
</organism>
<proteinExistence type="inferred from homology"/>
<dbReference type="GO" id="GO:0006355">
    <property type="term" value="P:regulation of DNA-templated transcription"/>
    <property type="evidence" value="ECO:0007669"/>
    <property type="project" value="UniProtKB-UniRule"/>
</dbReference>
<name>A0A1H2T7P9_9BACL</name>
<dbReference type="InterPro" id="IPR038087">
    <property type="entry name" value="RNAP_delta_N_dom_sf"/>
</dbReference>
<sequence>MSDNLAKDLSTEEIRETAMVDLAYDIFSEKGEPIVFRTLMDQISEMKGFSKGQSNHYMAQLYTEINIDGRFICVGKSLWGIRAWYPTDQATDSAVAQNVKDDYTDEDEDELYDEDAPFNVDNEETEEDDFDDDAADFDEEEDEEGFDDDDEEELDEDED</sequence>
<dbReference type="PROSITE" id="PS51913">
    <property type="entry name" value="HTH_HARE"/>
    <property type="match status" value="1"/>
</dbReference>
<dbReference type="GO" id="GO:0000428">
    <property type="term" value="C:DNA-directed RNA polymerase complex"/>
    <property type="evidence" value="ECO:0007669"/>
    <property type="project" value="UniProtKB-KW"/>
</dbReference>
<evidence type="ECO:0000256" key="3">
    <source>
        <dbReference type="ARBA" id="ARBA00022679"/>
    </source>
</evidence>
<dbReference type="HAMAP" id="MF_00357">
    <property type="entry name" value="RNApol_bact_RpoE"/>
    <property type="match status" value="1"/>
</dbReference>
<accession>A0A1H2T7P9</accession>
<comment type="similarity">
    <text evidence="1 6">Belongs to the RpoE family.</text>
</comment>
<feature type="compositionally biased region" description="Acidic residues" evidence="7">
    <location>
        <begin position="103"/>
        <end position="159"/>
    </location>
</feature>
<keyword evidence="4 6" id="KW-0548">Nucleotidyltransferase</keyword>
<gene>
    <name evidence="6" type="primary">rpoE</name>
    <name evidence="9" type="ORF">SAMN05444487_10352</name>
</gene>
<dbReference type="InterPro" id="IPR029757">
    <property type="entry name" value="RpoE"/>
</dbReference>
<evidence type="ECO:0000256" key="6">
    <source>
        <dbReference type="HAMAP-Rule" id="MF_00357"/>
    </source>
</evidence>
<dbReference type="STRING" id="1048340.SAMN05444487_10352"/>